<dbReference type="EMBL" id="AJ515144">
    <property type="protein sequence ID" value="CAI47891.1"/>
    <property type="molecule type" value="Genomic_DNA"/>
</dbReference>
<reference evidence="1" key="2">
    <citation type="submission" date="2005-01" db="EMBL/GenBank/DDBJ databases">
        <title>Analysis of large plasmid from chlorobenzoic acids degrading strain Achromobacter xylosoxidans A8.</title>
        <authorList>
            <person name="Jencova V."/>
        </authorList>
    </citation>
    <scope>NUCLEOTIDE SEQUENCE</scope>
    <source>
        <strain evidence="1">A8</strain>
        <plasmid evidence="1">pA81</plasmid>
    </source>
</reference>
<proteinExistence type="predicted"/>
<dbReference type="AlphaFoldDB" id="Q5GR80"/>
<sequence>MLANPMHNEPEVPARFVGWRSVSDDRTSSSGDILFTIQKPLPPPAGYASWLDYAVEAFSTRQAWLESLWETWVDDTAVELRPAKRSAKSCAVLELRGPAQGGRSC</sequence>
<protein>
    <submittedName>
        <fullName evidence="1">Uncharacterized protein</fullName>
    </submittedName>
</protein>
<accession>Q5GR80</accession>
<organism evidence="1">
    <name type="scientific">Achromobacter xylosoxidans (strain A8)</name>
    <dbReference type="NCBI Taxonomy" id="762376"/>
    <lineage>
        <taxon>Bacteria</taxon>
        <taxon>Pseudomonadati</taxon>
        <taxon>Pseudomonadota</taxon>
        <taxon>Betaproteobacteria</taxon>
        <taxon>Burkholderiales</taxon>
        <taxon>Alcaligenaceae</taxon>
        <taxon>Achromobacter</taxon>
    </lineage>
</organism>
<keyword evidence="1" id="KW-0614">Plasmid</keyword>
<reference evidence="1" key="1">
    <citation type="journal article" date="2004" name="Int. Biodeterior. Biodegradation">
        <title>Chlorocatechol catabolic enzymes from Achromobacter xylosoxidans A8.</title>
        <authorList>
            <person name="Jencova V."/>
            <person name="Strnad H."/>
            <person name="Chodora Z."/>
            <person name="Ulbrich P."/>
            <person name="Hickey W.J."/>
            <person name="Paces V."/>
        </authorList>
    </citation>
    <scope>NUCLEOTIDE SEQUENCE [LARGE SCALE GENOMIC DNA]</scope>
    <source>
        <strain evidence="1">A8</strain>
        <plasmid evidence="1">pA81</plasmid>
    </source>
</reference>
<name>Q5GR80_ACHXA</name>
<geneLocation type="plasmid" evidence="1">
    <name>pA81</name>
</geneLocation>
<evidence type="ECO:0000313" key="1">
    <source>
        <dbReference type="EMBL" id="CAI47891.1"/>
    </source>
</evidence>